<sequence>MSHLPAIFSLKSVIMYGQANKRDVKTNNEVK</sequence>
<organism evidence="1">
    <name type="scientific">Anguilla anguilla</name>
    <name type="common">European freshwater eel</name>
    <name type="synonym">Muraena anguilla</name>
    <dbReference type="NCBI Taxonomy" id="7936"/>
    <lineage>
        <taxon>Eukaryota</taxon>
        <taxon>Metazoa</taxon>
        <taxon>Chordata</taxon>
        <taxon>Craniata</taxon>
        <taxon>Vertebrata</taxon>
        <taxon>Euteleostomi</taxon>
        <taxon>Actinopterygii</taxon>
        <taxon>Neopterygii</taxon>
        <taxon>Teleostei</taxon>
        <taxon>Anguilliformes</taxon>
        <taxon>Anguillidae</taxon>
        <taxon>Anguilla</taxon>
    </lineage>
</organism>
<evidence type="ECO:0000313" key="1">
    <source>
        <dbReference type="EMBL" id="JAH00393.1"/>
    </source>
</evidence>
<reference evidence="1" key="2">
    <citation type="journal article" date="2015" name="Fish Shellfish Immunol.">
        <title>Early steps in the European eel (Anguilla anguilla)-Vibrio vulnificus interaction in the gills: Role of the RtxA13 toxin.</title>
        <authorList>
            <person name="Callol A."/>
            <person name="Pajuelo D."/>
            <person name="Ebbesson L."/>
            <person name="Teles M."/>
            <person name="MacKenzie S."/>
            <person name="Amaro C."/>
        </authorList>
    </citation>
    <scope>NUCLEOTIDE SEQUENCE</scope>
</reference>
<name>A0A0E9P983_ANGAN</name>
<dbReference type="AlphaFoldDB" id="A0A0E9P983"/>
<dbReference type="EMBL" id="GBXM01108184">
    <property type="protein sequence ID" value="JAH00393.1"/>
    <property type="molecule type" value="Transcribed_RNA"/>
</dbReference>
<reference evidence="1" key="1">
    <citation type="submission" date="2014-11" db="EMBL/GenBank/DDBJ databases">
        <authorList>
            <person name="Amaro Gonzalez C."/>
        </authorList>
    </citation>
    <scope>NUCLEOTIDE SEQUENCE</scope>
</reference>
<proteinExistence type="predicted"/>
<protein>
    <submittedName>
        <fullName evidence="1">Uncharacterized protein</fullName>
    </submittedName>
</protein>
<accession>A0A0E9P983</accession>